<protein>
    <submittedName>
        <fullName evidence="2">Uncharacterized protein</fullName>
    </submittedName>
</protein>
<evidence type="ECO:0000313" key="2">
    <source>
        <dbReference type="EMBL" id="WLF44422.1"/>
    </source>
</evidence>
<gene>
    <name evidence="1" type="ORF">O4328_32310</name>
    <name evidence="2" type="ORF">Q5707_20870</name>
</gene>
<evidence type="ECO:0000313" key="1">
    <source>
        <dbReference type="EMBL" id="MCZ4588298.1"/>
    </source>
</evidence>
<reference evidence="1" key="1">
    <citation type="submission" date="2022-12" db="EMBL/GenBank/DDBJ databases">
        <authorList>
            <person name="Krivoruchko A.V."/>
            <person name="Elkin A."/>
        </authorList>
    </citation>
    <scope>NUCLEOTIDE SEQUENCE</scope>
    <source>
        <strain evidence="1">IEGM 249</strain>
    </source>
</reference>
<sequence length="95" mass="10449">MVHSARWWVRVFEVGLAGLFLGSVRCVAVELGGMGSLVGEQLWQTLSDSGLASVCVRGPQCRWADLLLLGDGSVGELTWLARDADEIAEQYRDRR</sequence>
<dbReference type="Proteomes" id="UP001066327">
    <property type="component" value="Unassembled WGS sequence"/>
</dbReference>
<accession>A0AAX3Y8K6</accession>
<organism evidence="2 4">
    <name type="scientific">Rhodococcus opacus</name>
    <name type="common">Nocardia opaca</name>
    <dbReference type="NCBI Taxonomy" id="37919"/>
    <lineage>
        <taxon>Bacteria</taxon>
        <taxon>Bacillati</taxon>
        <taxon>Actinomycetota</taxon>
        <taxon>Actinomycetes</taxon>
        <taxon>Mycobacteriales</taxon>
        <taxon>Nocardiaceae</taxon>
        <taxon>Rhodococcus</taxon>
    </lineage>
</organism>
<dbReference type="AlphaFoldDB" id="A0AAX3Y8K6"/>
<proteinExistence type="predicted"/>
<reference evidence="2" key="2">
    <citation type="submission" date="2023-07" db="EMBL/GenBank/DDBJ databases">
        <title>Genomic analysis of Rhodococcus opacus VOC-14 with glycol ethers degradation activity.</title>
        <authorList>
            <person name="Narkevich D.A."/>
            <person name="Hlushen A.M."/>
            <person name="Akhremchuk A.E."/>
            <person name="Sikolenko M.A."/>
            <person name="Valentovich L.N."/>
        </authorList>
    </citation>
    <scope>NUCLEOTIDE SEQUENCE</scope>
    <source>
        <strain evidence="2">VOC-14</strain>
    </source>
</reference>
<evidence type="ECO:0000313" key="3">
    <source>
        <dbReference type="Proteomes" id="UP001066327"/>
    </source>
</evidence>
<dbReference type="RefSeq" id="WP_246859945.1">
    <property type="nucleotide sequence ID" value="NZ_CP072193.1"/>
</dbReference>
<keyword evidence="3" id="KW-1185">Reference proteome</keyword>
<name>A0AAX3Y8K6_RHOOP</name>
<dbReference type="EMBL" id="JAPWIS010000021">
    <property type="protein sequence ID" value="MCZ4588298.1"/>
    <property type="molecule type" value="Genomic_DNA"/>
</dbReference>
<evidence type="ECO:0000313" key="4">
    <source>
        <dbReference type="Proteomes" id="UP001231166"/>
    </source>
</evidence>
<dbReference type="EMBL" id="CP130953">
    <property type="protein sequence ID" value="WLF44422.1"/>
    <property type="molecule type" value="Genomic_DNA"/>
</dbReference>
<dbReference type="Proteomes" id="UP001231166">
    <property type="component" value="Chromosome"/>
</dbReference>